<comment type="caution">
    <text evidence="2">The sequence shown here is derived from an EMBL/GenBank/DDBJ whole genome shotgun (WGS) entry which is preliminary data.</text>
</comment>
<reference evidence="2" key="1">
    <citation type="submission" date="2023-10" db="EMBL/GenBank/DDBJ databases">
        <title>Genome assemblies of two species of porcelain crab, Petrolisthes cinctipes and Petrolisthes manimaculis (Anomura: Porcellanidae).</title>
        <authorList>
            <person name="Angst P."/>
        </authorList>
    </citation>
    <scope>NUCLEOTIDE SEQUENCE</scope>
    <source>
        <strain evidence="2">PB745_01</strain>
        <tissue evidence="2">Gill</tissue>
    </source>
</reference>
<evidence type="ECO:0000259" key="1">
    <source>
        <dbReference type="Pfam" id="PF20700"/>
    </source>
</evidence>
<dbReference type="Pfam" id="PF20700">
    <property type="entry name" value="Mutator"/>
    <property type="match status" value="1"/>
</dbReference>
<protein>
    <recommendedName>
        <fullName evidence="1">Mutator-like transposase domain-containing protein</fullName>
    </recommendedName>
</protein>
<sequence>MGTDAARRLWSRSTQLGLRYTTYVGDGSSSTYQAVQQLNPYDVTVQKEECVNHDTGTSTCSNVALCACVFERPFFLSPTA</sequence>
<dbReference type="InterPro" id="IPR049012">
    <property type="entry name" value="Mutator_transp_dom"/>
</dbReference>
<proteinExistence type="predicted"/>
<organism evidence="2 3">
    <name type="scientific">Petrolisthes cinctipes</name>
    <name type="common">Flat porcelain crab</name>
    <dbReference type="NCBI Taxonomy" id="88211"/>
    <lineage>
        <taxon>Eukaryota</taxon>
        <taxon>Metazoa</taxon>
        <taxon>Ecdysozoa</taxon>
        <taxon>Arthropoda</taxon>
        <taxon>Crustacea</taxon>
        <taxon>Multicrustacea</taxon>
        <taxon>Malacostraca</taxon>
        <taxon>Eumalacostraca</taxon>
        <taxon>Eucarida</taxon>
        <taxon>Decapoda</taxon>
        <taxon>Pleocyemata</taxon>
        <taxon>Anomura</taxon>
        <taxon>Galatheoidea</taxon>
        <taxon>Porcellanidae</taxon>
        <taxon>Petrolisthes</taxon>
    </lineage>
</organism>
<gene>
    <name evidence="2" type="ORF">Pcinc_019557</name>
</gene>
<dbReference type="EMBL" id="JAWQEG010001950">
    <property type="protein sequence ID" value="KAK3875565.1"/>
    <property type="molecule type" value="Genomic_DNA"/>
</dbReference>
<dbReference type="AlphaFoldDB" id="A0AAE1FJX0"/>
<name>A0AAE1FJX0_PETCI</name>
<dbReference type="Proteomes" id="UP001286313">
    <property type="component" value="Unassembled WGS sequence"/>
</dbReference>
<feature type="domain" description="Mutator-like transposase" evidence="1">
    <location>
        <begin position="1"/>
        <end position="53"/>
    </location>
</feature>
<accession>A0AAE1FJX0</accession>
<evidence type="ECO:0000313" key="2">
    <source>
        <dbReference type="EMBL" id="KAK3875565.1"/>
    </source>
</evidence>
<keyword evidence="3" id="KW-1185">Reference proteome</keyword>
<evidence type="ECO:0000313" key="3">
    <source>
        <dbReference type="Proteomes" id="UP001286313"/>
    </source>
</evidence>